<sequence>MTFRVVRTNQYNQDLRLIHSTNGNHLESPNEGSSIDHQPQATGNQTQATGNQTQATGNQTQATGNQTQATGNQTQATGNQTQATGNQTQATGNQTQATRNQTQATVELTIVDIYSQLDNQQAHANRSHQLVPDATLKTASHQLIKTLPFALNKRDKAAAGYKHATSFHLTQRIQISLKRRRLGISRHQNTLRLDFTKSTSSHHETRSHNQISTQKYENFQNCLK</sequence>
<organism evidence="2 3">
    <name type="scientific">Dorcoceras hygrometricum</name>
    <dbReference type="NCBI Taxonomy" id="472368"/>
    <lineage>
        <taxon>Eukaryota</taxon>
        <taxon>Viridiplantae</taxon>
        <taxon>Streptophyta</taxon>
        <taxon>Embryophyta</taxon>
        <taxon>Tracheophyta</taxon>
        <taxon>Spermatophyta</taxon>
        <taxon>Magnoliopsida</taxon>
        <taxon>eudicotyledons</taxon>
        <taxon>Gunneridae</taxon>
        <taxon>Pentapetalae</taxon>
        <taxon>asterids</taxon>
        <taxon>lamiids</taxon>
        <taxon>Lamiales</taxon>
        <taxon>Gesneriaceae</taxon>
        <taxon>Didymocarpoideae</taxon>
        <taxon>Trichosporeae</taxon>
        <taxon>Loxocarpinae</taxon>
        <taxon>Dorcoceras</taxon>
    </lineage>
</organism>
<dbReference type="SUPFAM" id="SSF101967">
    <property type="entry name" value="Adhesin YadA, collagen-binding domain"/>
    <property type="match status" value="1"/>
</dbReference>
<reference evidence="2 3" key="1">
    <citation type="journal article" date="2015" name="Proc. Natl. Acad. Sci. U.S.A.">
        <title>The resurrection genome of Boea hygrometrica: A blueprint for survival of dehydration.</title>
        <authorList>
            <person name="Xiao L."/>
            <person name="Yang G."/>
            <person name="Zhang L."/>
            <person name="Yang X."/>
            <person name="Zhao S."/>
            <person name="Ji Z."/>
            <person name="Zhou Q."/>
            <person name="Hu M."/>
            <person name="Wang Y."/>
            <person name="Chen M."/>
            <person name="Xu Y."/>
            <person name="Jin H."/>
            <person name="Xiao X."/>
            <person name="Hu G."/>
            <person name="Bao F."/>
            <person name="Hu Y."/>
            <person name="Wan P."/>
            <person name="Li L."/>
            <person name="Deng X."/>
            <person name="Kuang T."/>
            <person name="Xiang C."/>
            <person name="Zhu J.K."/>
            <person name="Oliver M.J."/>
            <person name="He Y."/>
        </authorList>
    </citation>
    <scope>NUCLEOTIDE SEQUENCE [LARGE SCALE GENOMIC DNA]</scope>
    <source>
        <strain evidence="3">cv. XS01</strain>
    </source>
</reference>
<dbReference type="Gene3D" id="2.150.10.10">
    <property type="entry name" value="Serralysin-like metalloprotease, C-terminal"/>
    <property type="match status" value="1"/>
</dbReference>
<dbReference type="Proteomes" id="UP000250235">
    <property type="component" value="Unassembled WGS sequence"/>
</dbReference>
<evidence type="ECO:0000313" key="2">
    <source>
        <dbReference type="EMBL" id="KZV46674.1"/>
    </source>
</evidence>
<gene>
    <name evidence="2" type="ORF">F511_10839</name>
</gene>
<dbReference type="EMBL" id="KQ995425">
    <property type="protein sequence ID" value="KZV46674.1"/>
    <property type="molecule type" value="Genomic_DNA"/>
</dbReference>
<evidence type="ECO:0000313" key="3">
    <source>
        <dbReference type="Proteomes" id="UP000250235"/>
    </source>
</evidence>
<accession>A0A2Z7CPW8</accession>
<feature type="region of interest" description="Disordered" evidence="1">
    <location>
        <begin position="21"/>
        <end position="100"/>
    </location>
</feature>
<feature type="compositionally biased region" description="Polar residues" evidence="1">
    <location>
        <begin position="21"/>
        <end position="39"/>
    </location>
</feature>
<protein>
    <submittedName>
        <fullName evidence="2">Uncharacterized protein</fullName>
    </submittedName>
</protein>
<feature type="compositionally biased region" description="Low complexity" evidence="1">
    <location>
        <begin position="40"/>
        <end position="100"/>
    </location>
</feature>
<name>A0A2Z7CPW8_9LAMI</name>
<evidence type="ECO:0000256" key="1">
    <source>
        <dbReference type="SAM" id="MobiDB-lite"/>
    </source>
</evidence>
<proteinExistence type="predicted"/>
<keyword evidence="3" id="KW-1185">Reference proteome</keyword>
<dbReference type="InterPro" id="IPR011049">
    <property type="entry name" value="Serralysin-like_metalloprot_C"/>
</dbReference>
<dbReference type="AlphaFoldDB" id="A0A2Z7CPW8"/>